<dbReference type="InterPro" id="IPR015797">
    <property type="entry name" value="NUDIX_hydrolase-like_dom_sf"/>
</dbReference>
<evidence type="ECO:0000256" key="3">
    <source>
        <dbReference type="ARBA" id="ARBA00022723"/>
    </source>
</evidence>
<comment type="cofactor">
    <cofactor evidence="2">
        <name>Mg(2+)</name>
        <dbReference type="ChEBI" id="CHEBI:18420"/>
    </cofactor>
</comment>
<keyword evidence="6" id="KW-0464">Manganese</keyword>
<protein>
    <submittedName>
        <fullName evidence="9">NUDIX domain-containing protein</fullName>
    </submittedName>
</protein>
<keyword evidence="10" id="KW-1185">Reference proteome</keyword>
<reference evidence="10" key="1">
    <citation type="submission" date="2017-06" db="EMBL/GenBank/DDBJ databases">
        <authorList>
            <person name="Varghese N."/>
            <person name="Submissions S."/>
        </authorList>
    </citation>
    <scope>NUCLEOTIDE SEQUENCE [LARGE SCALE GENOMIC DNA]</scope>
    <source>
        <strain evidence="10">JAD2</strain>
    </source>
</reference>
<evidence type="ECO:0000313" key="9">
    <source>
        <dbReference type="EMBL" id="SNB61965.1"/>
    </source>
</evidence>
<comment type="cofactor">
    <cofactor evidence="1">
        <name>Mn(2+)</name>
        <dbReference type="ChEBI" id="CHEBI:29035"/>
    </cofactor>
</comment>
<dbReference type="PROSITE" id="PS51462">
    <property type="entry name" value="NUDIX"/>
    <property type="match status" value="1"/>
</dbReference>
<evidence type="ECO:0000313" key="10">
    <source>
        <dbReference type="Proteomes" id="UP000197025"/>
    </source>
</evidence>
<dbReference type="InterPro" id="IPR045121">
    <property type="entry name" value="CoAse"/>
</dbReference>
<dbReference type="AlphaFoldDB" id="A0A212QR05"/>
<dbReference type="Proteomes" id="UP000197025">
    <property type="component" value="Unassembled WGS sequence"/>
</dbReference>
<dbReference type="InParanoid" id="A0A212QR05"/>
<sequence>MNSSIHTELTPEAMIQRLREALARPLPGPSAQWEMAPPYRRTLLEQTGGLPPEARPAAVLILLYPRGRDLAFPLTRRTDHVAHHKGQISLPGGACEPGESPEATALRETEEELGFPGSRVRLLGRLTPLYVPPSGFLVYPVVGDLPERPVFHPAPLEVAEVLEATLSWLLDPRHQGEEEWELYGARWRIPVFRLGGHIIWGATAMILAEFRAVAREALDPLRGSHAGARDLALPSGGLVDPAGLGENPQREERTTPRTPPICL</sequence>
<keyword evidence="3" id="KW-0479">Metal-binding</keyword>
<dbReference type="PANTHER" id="PTHR12992">
    <property type="entry name" value="NUDIX HYDROLASE"/>
    <property type="match status" value="1"/>
</dbReference>
<proteinExistence type="predicted"/>
<evidence type="ECO:0000256" key="2">
    <source>
        <dbReference type="ARBA" id="ARBA00001946"/>
    </source>
</evidence>
<keyword evidence="5" id="KW-0460">Magnesium</keyword>
<evidence type="ECO:0000256" key="5">
    <source>
        <dbReference type="ARBA" id="ARBA00022842"/>
    </source>
</evidence>
<dbReference type="RefSeq" id="WP_200808086.1">
    <property type="nucleotide sequence ID" value="NZ_FYEK01000020.1"/>
</dbReference>
<dbReference type="InterPro" id="IPR000086">
    <property type="entry name" value="NUDIX_hydrolase_dom"/>
</dbReference>
<dbReference type="InterPro" id="IPR020084">
    <property type="entry name" value="NUDIX_hydrolase_CS"/>
</dbReference>
<evidence type="ECO:0000259" key="8">
    <source>
        <dbReference type="PROSITE" id="PS51462"/>
    </source>
</evidence>
<accession>A0A212QR05</accession>
<name>A0A212QR05_9CHLR</name>
<dbReference type="Pfam" id="PF00293">
    <property type="entry name" value="NUDIX"/>
    <property type="match status" value="1"/>
</dbReference>
<evidence type="ECO:0000256" key="1">
    <source>
        <dbReference type="ARBA" id="ARBA00001936"/>
    </source>
</evidence>
<dbReference type="GO" id="GO:0046872">
    <property type="term" value="F:metal ion binding"/>
    <property type="evidence" value="ECO:0007669"/>
    <property type="project" value="UniProtKB-KW"/>
</dbReference>
<evidence type="ECO:0000256" key="4">
    <source>
        <dbReference type="ARBA" id="ARBA00022801"/>
    </source>
</evidence>
<dbReference type="PROSITE" id="PS00893">
    <property type="entry name" value="NUDIX_BOX"/>
    <property type="match status" value="1"/>
</dbReference>
<dbReference type="SUPFAM" id="SSF55811">
    <property type="entry name" value="Nudix"/>
    <property type="match status" value="1"/>
</dbReference>
<feature type="region of interest" description="Disordered" evidence="7">
    <location>
        <begin position="233"/>
        <end position="263"/>
    </location>
</feature>
<dbReference type="EMBL" id="FYEK01000020">
    <property type="protein sequence ID" value="SNB61965.1"/>
    <property type="molecule type" value="Genomic_DNA"/>
</dbReference>
<keyword evidence="4" id="KW-0378">Hydrolase</keyword>
<dbReference type="GO" id="GO:0010945">
    <property type="term" value="F:coenzyme A diphosphatase activity"/>
    <property type="evidence" value="ECO:0007669"/>
    <property type="project" value="InterPro"/>
</dbReference>
<evidence type="ECO:0000256" key="7">
    <source>
        <dbReference type="SAM" id="MobiDB-lite"/>
    </source>
</evidence>
<feature type="domain" description="Nudix hydrolase" evidence="8">
    <location>
        <begin position="54"/>
        <end position="189"/>
    </location>
</feature>
<evidence type="ECO:0000256" key="6">
    <source>
        <dbReference type="ARBA" id="ARBA00023211"/>
    </source>
</evidence>
<dbReference type="Gene3D" id="3.90.79.10">
    <property type="entry name" value="Nucleoside Triphosphate Pyrophosphohydrolase"/>
    <property type="match status" value="1"/>
</dbReference>
<organism evidence="9 10">
    <name type="scientific">Thermoflexus hugenholtzii JAD2</name>
    <dbReference type="NCBI Taxonomy" id="877466"/>
    <lineage>
        <taxon>Bacteria</taxon>
        <taxon>Bacillati</taxon>
        <taxon>Chloroflexota</taxon>
        <taxon>Thermoflexia</taxon>
        <taxon>Thermoflexales</taxon>
        <taxon>Thermoflexaceae</taxon>
        <taxon>Thermoflexus</taxon>
    </lineage>
</organism>
<gene>
    <name evidence="9" type="ORF">SAMN02746019_00028050</name>
</gene>
<dbReference type="CDD" id="cd03426">
    <property type="entry name" value="NUDIX_CoAse_Nudt7"/>
    <property type="match status" value="1"/>
</dbReference>
<dbReference type="PANTHER" id="PTHR12992:SF11">
    <property type="entry name" value="MITOCHONDRIAL COENZYME A DIPHOSPHATASE NUDT8"/>
    <property type="match status" value="1"/>
</dbReference>